<dbReference type="Gene3D" id="1.10.357.40">
    <property type="entry name" value="YbiA-like"/>
    <property type="match status" value="1"/>
</dbReference>
<dbReference type="InterPro" id="IPR012816">
    <property type="entry name" value="NADAR"/>
</dbReference>
<dbReference type="EMBL" id="MHQL01000053">
    <property type="protein sequence ID" value="OHA01838.1"/>
    <property type="molecule type" value="Genomic_DNA"/>
</dbReference>
<evidence type="ECO:0000259" key="3">
    <source>
        <dbReference type="Pfam" id="PF08719"/>
    </source>
</evidence>
<protein>
    <recommendedName>
        <fullName evidence="3">NADAR domain-containing protein</fullName>
    </recommendedName>
</protein>
<dbReference type="AlphaFoldDB" id="A0A1G2KQX8"/>
<comment type="caution">
    <text evidence="4">The sequence shown here is derived from an EMBL/GenBank/DDBJ whole genome shotgun (WGS) entry which is preliminary data.</text>
</comment>
<dbReference type="SUPFAM" id="SSF143990">
    <property type="entry name" value="YbiA-like"/>
    <property type="match status" value="1"/>
</dbReference>
<name>A0A1G2KQX8_9BACT</name>
<evidence type="ECO:0000313" key="5">
    <source>
        <dbReference type="Proteomes" id="UP000177811"/>
    </source>
</evidence>
<reference evidence="4 5" key="1">
    <citation type="journal article" date="2016" name="Nat. Commun.">
        <title>Thousands of microbial genomes shed light on interconnected biogeochemical processes in an aquifer system.</title>
        <authorList>
            <person name="Anantharaman K."/>
            <person name="Brown C.T."/>
            <person name="Hug L.A."/>
            <person name="Sharon I."/>
            <person name="Castelle C.J."/>
            <person name="Probst A.J."/>
            <person name="Thomas B.C."/>
            <person name="Singh A."/>
            <person name="Wilkins M.J."/>
            <person name="Karaoz U."/>
            <person name="Brodie E.L."/>
            <person name="Williams K.H."/>
            <person name="Hubbard S.S."/>
            <person name="Banfield J.F."/>
        </authorList>
    </citation>
    <scope>NUCLEOTIDE SEQUENCE [LARGE SCALE GENOMIC DNA]</scope>
</reference>
<sequence length="147" mass="17234">MEKVLFFGGRWGCFSNMAAFRVRWRGVDWMTSEHAYMAAKFDDLCITDAIRCARSGYEAKKLAQTHAEHIVADWGEKKLAIMEEIVHAKLSQHPYIQKKLLETGDREIIEDSPTDSFWGRGPDWKGENHLGKIWMKLREEMRSRMKR</sequence>
<evidence type="ECO:0000313" key="4">
    <source>
        <dbReference type="EMBL" id="OHA01838.1"/>
    </source>
</evidence>
<dbReference type="InterPro" id="IPR037238">
    <property type="entry name" value="YbiA-like_sf"/>
</dbReference>
<accession>A0A1G2KQX8</accession>
<dbReference type="CDD" id="cd15457">
    <property type="entry name" value="NADAR"/>
    <property type="match status" value="1"/>
</dbReference>
<organism evidence="4 5">
    <name type="scientific">Candidatus Sungbacteria bacterium RIFCSPHIGHO2_02_FULL_51_29</name>
    <dbReference type="NCBI Taxonomy" id="1802273"/>
    <lineage>
        <taxon>Bacteria</taxon>
        <taxon>Candidatus Sungiibacteriota</taxon>
    </lineage>
</organism>
<gene>
    <name evidence="4" type="ORF">A3C16_06000</name>
</gene>
<dbReference type="NCBIfam" id="TIGR02464">
    <property type="entry name" value="ribofla_fusion"/>
    <property type="match status" value="1"/>
</dbReference>
<comment type="catalytic activity">
    <reaction evidence="1">
        <text>5-amino-6-(5-phospho-D-ribosylamino)uracil + H2O = 5,6-diaminouracil + D-ribose 5-phosphate</text>
        <dbReference type="Rhea" id="RHEA:55020"/>
        <dbReference type="ChEBI" id="CHEBI:15377"/>
        <dbReference type="ChEBI" id="CHEBI:46252"/>
        <dbReference type="ChEBI" id="CHEBI:58453"/>
        <dbReference type="ChEBI" id="CHEBI:78346"/>
    </reaction>
</comment>
<dbReference type="Pfam" id="PF08719">
    <property type="entry name" value="NADAR"/>
    <property type="match status" value="1"/>
</dbReference>
<feature type="domain" description="NADAR" evidence="3">
    <location>
        <begin position="10"/>
        <end position="142"/>
    </location>
</feature>
<proteinExistence type="predicted"/>
<evidence type="ECO:0000256" key="2">
    <source>
        <dbReference type="ARBA" id="ARBA00000751"/>
    </source>
</evidence>
<evidence type="ECO:0000256" key="1">
    <source>
        <dbReference type="ARBA" id="ARBA00000022"/>
    </source>
</evidence>
<comment type="catalytic activity">
    <reaction evidence="2">
        <text>2,5-diamino-6-hydroxy-4-(5-phosphoribosylamino)-pyrimidine + H2O = 2,5,6-triamino-4-hydroxypyrimidine + D-ribose 5-phosphate</text>
        <dbReference type="Rhea" id="RHEA:23436"/>
        <dbReference type="ChEBI" id="CHEBI:15377"/>
        <dbReference type="ChEBI" id="CHEBI:58614"/>
        <dbReference type="ChEBI" id="CHEBI:78346"/>
        <dbReference type="ChEBI" id="CHEBI:137796"/>
    </reaction>
</comment>
<dbReference type="Proteomes" id="UP000177811">
    <property type="component" value="Unassembled WGS sequence"/>
</dbReference>